<dbReference type="Proteomes" id="UP000193642">
    <property type="component" value="Unassembled WGS sequence"/>
</dbReference>
<name>A0A1Y2CGJ8_9FUNG</name>
<evidence type="ECO:0000313" key="2">
    <source>
        <dbReference type="Proteomes" id="UP000193642"/>
    </source>
</evidence>
<evidence type="ECO:0008006" key="3">
    <source>
        <dbReference type="Google" id="ProtNLM"/>
    </source>
</evidence>
<proteinExistence type="predicted"/>
<gene>
    <name evidence="1" type="ORF">BCR33DRAFT_765321</name>
</gene>
<comment type="caution">
    <text evidence="1">The sequence shown here is derived from an EMBL/GenBank/DDBJ whole genome shotgun (WGS) entry which is preliminary data.</text>
</comment>
<sequence>MVSSLLTQSVPAIHGKVKVSTQGVGVTTLPVLRASNTSSETVEIAYQVIGKNAADAEATSVLSNFEFSGDFGSLIYNGPDLRNELRVGLKGGSVRSSIPVTARSVDIKFDMGIIEFSQKLEAASVSLNTKGGQLNGIYSGFNSLVIATEAGLVSVDVLCHKESDVEVSSQFGAVAVNAVGFRGDFEAKTQLGQLNVSNQKAGLDWRKK</sequence>
<accession>A0A1Y2CGJ8</accession>
<dbReference type="AlphaFoldDB" id="A0A1Y2CGJ8"/>
<reference evidence="1 2" key="1">
    <citation type="submission" date="2016-07" db="EMBL/GenBank/DDBJ databases">
        <title>Pervasive Adenine N6-methylation of Active Genes in Fungi.</title>
        <authorList>
            <consortium name="DOE Joint Genome Institute"/>
            <person name="Mondo S.J."/>
            <person name="Dannebaum R.O."/>
            <person name="Kuo R.C."/>
            <person name="Labutti K."/>
            <person name="Haridas S."/>
            <person name="Kuo A."/>
            <person name="Salamov A."/>
            <person name="Ahrendt S.R."/>
            <person name="Lipzen A."/>
            <person name="Sullivan W."/>
            <person name="Andreopoulos W.B."/>
            <person name="Clum A."/>
            <person name="Lindquist E."/>
            <person name="Daum C."/>
            <person name="Ramamoorthy G.K."/>
            <person name="Gryganskyi A."/>
            <person name="Culley D."/>
            <person name="Magnuson J.K."/>
            <person name="James T.Y."/>
            <person name="O'Malley M.A."/>
            <person name="Stajich J.E."/>
            <person name="Spatafora J.W."/>
            <person name="Visel A."/>
            <person name="Grigoriev I.V."/>
        </authorList>
    </citation>
    <scope>NUCLEOTIDE SEQUENCE [LARGE SCALE GENOMIC DNA]</scope>
    <source>
        <strain evidence="1 2">JEL800</strain>
    </source>
</reference>
<evidence type="ECO:0000313" key="1">
    <source>
        <dbReference type="EMBL" id="ORY46149.1"/>
    </source>
</evidence>
<protein>
    <recommendedName>
        <fullName evidence="3">Adhesin domain-containing protein</fullName>
    </recommendedName>
</protein>
<keyword evidence="2" id="KW-1185">Reference proteome</keyword>
<organism evidence="1 2">
    <name type="scientific">Rhizoclosmatium globosum</name>
    <dbReference type="NCBI Taxonomy" id="329046"/>
    <lineage>
        <taxon>Eukaryota</taxon>
        <taxon>Fungi</taxon>
        <taxon>Fungi incertae sedis</taxon>
        <taxon>Chytridiomycota</taxon>
        <taxon>Chytridiomycota incertae sedis</taxon>
        <taxon>Chytridiomycetes</taxon>
        <taxon>Chytridiales</taxon>
        <taxon>Chytriomycetaceae</taxon>
        <taxon>Rhizoclosmatium</taxon>
    </lineage>
</organism>
<dbReference type="EMBL" id="MCGO01000018">
    <property type="protein sequence ID" value="ORY46149.1"/>
    <property type="molecule type" value="Genomic_DNA"/>
</dbReference>